<keyword evidence="3" id="KW-1185">Reference proteome</keyword>
<proteinExistence type="predicted"/>
<evidence type="ECO:0000313" key="2">
    <source>
        <dbReference type="EMBL" id="WMV37762.1"/>
    </source>
</evidence>
<gene>
    <name evidence="2" type="ORF">MTR67_031147</name>
</gene>
<reference evidence="2" key="1">
    <citation type="submission" date="2023-08" db="EMBL/GenBank/DDBJ databases">
        <title>A de novo genome assembly of Solanum verrucosum Schlechtendal, a Mexican diploid species geographically isolated from the other diploid A-genome species in potato relatives.</title>
        <authorList>
            <person name="Hosaka K."/>
        </authorList>
    </citation>
    <scope>NUCLEOTIDE SEQUENCE</scope>
    <source>
        <tissue evidence="2">Young leaves</tissue>
    </source>
</reference>
<accession>A0AAF0U1X2</accession>
<name>A0AAF0U1X2_SOLVR</name>
<evidence type="ECO:0000313" key="3">
    <source>
        <dbReference type="Proteomes" id="UP001234989"/>
    </source>
</evidence>
<protein>
    <submittedName>
        <fullName evidence="2">Uncharacterized protein</fullName>
    </submittedName>
</protein>
<dbReference type="EMBL" id="CP133618">
    <property type="protein sequence ID" value="WMV37762.1"/>
    <property type="molecule type" value="Genomic_DNA"/>
</dbReference>
<organism evidence="2 3">
    <name type="scientific">Solanum verrucosum</name>
    <dbReference type="NCBI Taxonomy" id="315347"/>
    <lineage>
        <taxon>Eukaryota</taxon>
        <taxon>Viridiplantae</taxon>
        <taxon>Streptophyta</taxon>
        <taxon>Embryophyta</taxon>
        <taxon>Tracheophyta</taxon>
        <taxon>Spermatophyta</taxon>
        <taxon>Magnoliopsida</taxon>
        <taxon>eudicotyledons</taxon>
        <taxon>Gunneridae</taxon>
        <taxon>Pentapetalae</taxon>
        <taxon>asterids</taxon>
        <taxon>lamiids</taxon>
        <taxon>Solanales</taxon>
        <taxon>Solanaceae</taxon>
        <taxon>Solanoideae</taxon>
        <taxon>Solaneae</taxon>
        <taxon>Solanum</taxon>
    </lineage>
</organism>
<dbReference type="AlphaFoldDB" id="A0AAF0U1X2"/>
<feature type="region of interest" description="Disordered" evidence="1">
    <location>
        <begin position="1"/>
        <end position="28"/>
    </location>
</feature>
<evidence type="ECO:0000256" key="1">
    <source>
        <dbReference type="SAM" id="MobiDB-lite"/>
    </source>
</evidence>
<sequence>MEQSACGRVVPRSNTISPNDSKRKEAEG</sequence>
<dbReference type="Proteomes" id="UP001234989">
    <property type="component" value="Chromosome 7"/>
</dbReference>